<feature type="transmembrane region" description="Helical" evidence="1">
    <location>
        <begin position="55"/>
        <end position="75"/>
    </location>
</feature>
<dbReference type="Proteomes" id="UP000006911">
    <property type="component" value="Unassembled WGS sequence"/>
</dbReference>
<dbReference type="EMBL" id="FN430341">
    <property type="protein sequence ID" value="CAZ85159.1"/>
    <property type="molecule type" value="Genomic_DNA"/>
</dbReference>
<evidence type="ECO:0000313" key="3">
    <source>
        <dbReference type="Proteomes" id="UP000006911"/>
    </source>
</evidence>
<accession>D5GKW6</accession>
<keyword evidence="3" id="KW-1185">Reference proteome</keyword>
<keyword evidence="1" id="KW-0472">Membrane</keyword>
<keyword evidence="1" id="KW-1133">Transmembrane helix</keyword>
<dbReference type="AlphaFoldDB" id="D5GKW6"/>
<name>D5GKW6_TUBMM</name>
<dbReference type="KEGG" id="tml:GSTUM_00009799001"/>
<dbReference type="GeneID" id="9183395"/>
<dbReference type="InParanoid" id="D5GKW6"/>
<sequence>MVPVVVSVGPGPFSSHPSVTVTDSRTGKEADSSILTASHSSFSLKLLPHQLHHTLALLILSFSITVYLTTLSIHFSTAKFH</sequence>
<evidence type="ECO:0000256" key="1">
    <source>
        <dbReference type="SAM" id="Phobius"/>
    </source>
</evidence>
<organism evidence="2 3">
    <name type="scientific">Tuber melanosporum (strain Mel28)</name>
    <name type="common">Perigord black truffle</name>
    <dbReference type="NCBI Taxonomy" id="656061"/>
    <lineage>
        <taxon>Eukaryota</taxon>
        <taxon>Fungi</taxon>
        <taxon>Dikarya</taxon>
        <taxon>Ascomycota</taxon>
        <taxon>Pezizomycotina</taxon>
        <taxon>Pezizomycetes</taxon>
        <taxon>Pezizales</taxon>
        <taxon>Tuberaceae</taxon>
        <taxon>Tuber</taxon>
    </lineage>
</organism>
<gene>
    <name evidence="2" type="ORF">GSTUM_00009799001</name>
</gene>
<evidence type="ECO:0000313" key="2">
    <source>
        <dbReference type="EMBL" id="CAZ85159.1"/>
    </source>
</evidence>
<dbReference type="RefSeq" id="XP_002840968.1">
    <property type="nucleotide sequence ID" value="XM_002840922.1"/>
</dbReference>
<reference evidence="2 3" key="1">
    <citation type="journal article" date="2010" name="Nature">
        <title>Perigord black truffle genome uncovers evolutionary origins and mechanisms of symbiosis.</title>
        <authorList>
            <person name="Martin F."/>
            <person name="Kohler A."/>
            <person name="Murat C."/>
            <person name="Balestrini R."/>
            <person name="Coutinho P.M."/>
            <person name="Jaillon O."/>
            <person name="Montanini B."/>
            <person name="Morin E."/>
            <person name="Noel B."/>
            <person name="Percudani R."/>
            <person name="Porcel B."/>
            <person name="Rubini A."/>
            <person name="Amicucci A."/>
            <person name="Amselem J."/>
            <person name="Anthouard V."/>
            <person name="Arcioni S."/>
            <person name="Artiguenave F."/>
            <person name="Aury J.M."/>
            <person name="Ballario P."/>
            <person name="Bolchi A."/>
            <person name="Brenna A."/>
            <person name="Brun A."/>
            <person name="Buee M."/>
            <person name="Cantarel B."/>
            <person name="Chevalier G."/>
            <person name="Couloux A."/>
            <person name="Da Silva C."/>
            <person name="Denoeud F."/>
            <person name="Duplessis S."/>
            <person name="Ghignone S."/>
            <person name="Hilselberger B."/>
            <person name="Iotti M."/>
            <person name="Marcais B."/>
            <person name="Mello A."/>
            <person name="Miranda M."/>
            <person name="Pacioni G."/>
            <person name="Quesneville H."/>
            <person name="Riccioni C."/>
            <person name="Ruotolo R."/>
            <person name="Splivallo R."/>
            <person name="Stocchi V."/>
            <person name="Tisserant E."/>
            <person name="Viscomi A.R."/>
            <person name="Zambonelli A."/>
            <person name="Zampieri E."/>
            <person name="Henrissat B."/>
            <person name="Lebrun M.H."/>
            <person name="Paolocci F."/>
            <person name="Bonfante P."/>
            <person name="Ottonello S."/>
            <person name="Wincker P."/>
        </authorList>
    </citation>
    <scope>NUCLEOTIDE SEQUENCE [LARGE SCALE GENOMIC DNA]</scope>
    <source>
        <strain evidence="2 3">Mel28</strain>
    </source>
</reference>
<proteinExistence type="predicted"/>
<protein>
    <submittedName>
        <fullName evidence="2">(Perigord truffle) hypothetical protein</fullName>
    </submittedName>
</protein>
<keyword evidence="1" id="KW-0812">Transmembrane</keyword>
<dbReference type="HOGENOM" id="CLU_2575590_0_0_1"/>